<dbReference type="Proteomes" id="UP000677918">
    <property type="component" value="Unassembled WGS sequence"/>
</dbReference>
<name>A0A8J4M231_9BACL</name>
<keyword evidence="4" id="KW-1185">Reference proteome</keyword>
<organism evidence="3 4">
    <name type="scientific">Xylanibacillus composti</name>
    <dbReference type="NCBI Taxonomy" id="1572762"/>
    <lineage>
        <taxon>Bacteria</taxon>
        <taxon>Bacillati</taxon>
        <taxon>Bacillota</taxon>
        <taxon>Bacilli</taxon>
        <taxon>Bacillales</taxon>
        <taxon>Paenibacillaceae</taxon>
        <taxon>Xylanibacillus</taxon>
    </lineage>
</organism>
<evidence type="ECO:0000313" key="3">
    <source>
        <dbReference type="EMBL" id="GIQ68497.1"/>
    </source>
</evidence>
<protein>
    <recommendedName>
        <fullName evidence="5">Cytochrome c oxidase subunit 2A</fullName>
    </recommendedName>
</protein>
<dbReference type="EMBL" id="BOVK01000015">
    <property type="protein sequence ID" value="GIQ68497.1"/>
    <property type="molecule type" value="Genomic_DNA"/>
</dbReference>
<evidence type="ECO:0008006" key="5">
    <source>
        <dbReference type="Google" id="ProtNLM"/>
    </source>
</evidence>
<keyword evidence="2" id="KW-0812">Transmembrane</keyword>
<evidence type="ECO:0000313" key="4">
    <source>
        <dbReference type="Proteomes" id="UP000677918"/>
    </source>
</evidence>
<gene>
    <name evidence="3" type="ORF">XYCOK13_13210</name>
</gene>
<dbReference type="RefSeq" id="WP_244865038.1">
    <property type="nucleotide sequence ID" value="NZ_BOVK01000015.1"/>
</dbReference>
<proteinExistence type="predicted"/>
<evidence type="ECO:0000256" key="2">
    <source>
        <dbReference type="SAM" id="Phobius"/>
    </source>
</evidence>
<accession>A0A8J4M231</accession>
<keyword evidence="2" id="KW-1133">Transmembrane helix</keyword>
<sequence>MSDPVMTKGSTEARKPVEQQTAKEPTLKGTFVSVMILGGFLAVSWLLVFFLFLARQ</sequence>
<keyword evidence="2" id="KW-0472">Membrane</keyword>
<evidence type="ECO:0000256" key="1">
    <source>
        <dbReference type="SAM" id="MobiDB-lite"/>
    </source>
</evidence>
<feature type="region of interest" description="Disordered" evidence="1">
    <location>
        <begin position="1"/>
        <end position="22"/>
    </location>
</feature>
<reference evidence="3" key="1">
    <citation type="submission" date="2021-04" db="EMBL/GenBank/DDBJ databases">
        <title>Draft genome sequence of Xylanibacillus composti strain K13.</title>
        <authorList>
            <person name="Uke A."/>
            <person name="Chhe C."/>
            <person name="Baramee S."/>
            <person name="Kosugi A."/>
        </authorList>
    </citation>
    <scope>NUCLEOTIDE SEQUENCE</scope>
    <source>
        <strain evidence="3">K13</strain>
    </source>
</reference>
<dbReference type="AlphaFoldDB" id="A0A8J4M231"/>
<feature type="transmembrane region" description="Helical" evidence="2">
    <location>
        <begin position="31"/>
        <end position="54"/>
    </location>
</feature>
<comment type="caution">
    <text evidence="3">The sequence shown here is derived from an EMBL/GenBank/DDBJ whole genome shotgun (WGS) entry which is preliminary data.</text>
</comment>